<evidence type="ECO:0000256" key="1">
    <source>
        <dbReference type="PIRSR" id="PIRSR605502-1"/>
    </source>
</evidence>
<dbReference type="InterPro" id="IPR005502">
    <property type="entry name" value="Ribosyl_crysJ1"/>
</dbReference>
<feature type="binding site" evidence="1">
    <location>
        <position position="221"/>
    </location>
    <ligand>
        <name>Mg(2+)</name>
        <dbReference type="ChEBI" id="CHEBI:18420"/>
        <label>1</label>
    </ligand>
</feature>
<feature type="binding site" evidence="1">
    <location>
        <position position="220"/>
    </location>
    <ligand>
        <name>Mg(2+)</name>
        <dbReference type="ChEBI" id="CHEBI:18420"/>
        <label>1</label>
    </ligand>
</feature>
<reference evidence="2 3" key="1">
    <citation type="journal article" date="2017" name="Front. Microbiol.">
        <title>New Insights into the Diversity of the Genus Faecalibacterium.</title>
        <authorList>
            <person name="Benevides L."/>
            <person name="Burman S."/>
            <person name="Martin R."/>
            <person name="Robert V."/>
            <person name="Thomas M."/>
            <person name="Miquel S."/>
            <person name="Chain F."/>
            <person name="Sokol H."/>
            <person name="Bermudez-Humaran L.G."/>
            <person name="Morrison M."/>
            <person name="Langella P."/>
            <person name="Azevedo V.A."/>
            <person name="Chatel J.M."/>
            <person name="Soares S."/>
        </authorList>
    </citation>
    <scope>NUCLEOTIDE SEQUENCE [LARGE SCALE GENOMIC DNA]</scope>
    <source>
        <strain evidence="2 3">CNCM I 4644</strain>
    </source>
</reference>
<name>A0A2A7B0C6_9FIRM</name>
<dbReference type="PANTHER" id="PTHR16222">
    <property type="entry name" value="ADP-RIBOSYLGLYCOHYDROLASE"/>
    <property type="match status" value="1"/>
</dbReference>
<dbReference type="AlphaFoldDB" id="A0A2A7B0C6"/>
<accession>A0A2A7B0C6</accession>
<dbReference type="Proteomes" id="UP000220480">
    <property type="component" value="Unassembled WGS sequence"/>
</dbReference>
<organism evidence="2 3">
    <name type="scientific">Faecalibacterium prausnitzii</name>
    <dbReference type="NCBI Taxonomy" id="853"/>
    <lineage>
        <taxon>Bacteria</taxon>
        <taxon>Bacillati</taxon>
        <taxon>Bacillota</taxon>
        <taxon>Clostridia</taxon>
        <taxon>Eubacteriales</taxon>
        <taxon>Oscillospiraceae</taxon>
        <taxon>Faecalibacterium</taxon>
    </lineage>
</organism>
<feature type="binding site" evidence="1">
    <location>
        <position position="36"/>
    </location>
    <ligand>
        <name>Mg(2+)</name>
        <dbReference type="ChEBI" id="CHEBI:18420"/>
        <label>1</label>
    </ligand>
</feature>
<dbReference type="Gene3D" id="1.10.4080.10">
    <property type="entry name" value="ADP-ribosylation/Crystallin J1"/>
    <property type="match status" value="1"/>
</dbReference>
<feature type="binding site" evidence="1">
    <location>
        <position position="218"/>
    </location>
    <ligand>
        <name>Mg(2+)</name>
        <dbReference type="ChEBI" id="CHEBI:18420"/>
        <label>1</label>
    </ligand>
</feature>
<dbReference type="GO" id="GO:0046872">
    <property type="term" value="F:metal ion binding"/>
    <property type="evidence" value="ECO:0007669"/>
    <property type="project" value="UniProtKB-KW"/>
</dbReference>
<comment type="caution">
    <text evidence="2">The sequence shown here is derived from an EMBL/GenBank/DDBJ whole genome shotgun (WGS) entry which is preliminary data.</text>
</comment>
<dbReference type="PANTHER" id="PTHR16222:SF12">
    <property type="entry name" value="ADP-RIBOSYLGLYCOHYDROLASE-RELATED"/>
    <property type="match status" value="1"/>
</dbReference>
<evidence type="ECO:0008006" key="4">
    <source>
        <dbReference type="Google" id="ProtNLM"/>
    </source>
</evidence>
<gene>
    <name evidence="2" type="ORF">CGS59_03015</name>
</gene>
<dbReference type="InterPro" id="IPR036705">
    <property type="entry name" value="Ribosyl_crysJ1_sf"/>
</dbReference>
<evidence type="ECO:0000313" key="3">
    <source>
        <dbReference type="Proteomes" id="UP000220480"/>
    </source>
</evidence>
<proteinExistence type="predicted"/>
<evidence type="ECO:0000313" key="2">
    <source>
        <dbReference type="EMBL" id="PDX84845.1"/>
    </source>
</evidence>
<dbReference type="InterPro" id="IPR050792">
    <property type="entry name" value="ADP-ribosylglycohydrolase"/>
</dbReference>
<dbReference type="EMBL" id="NMTZ01000007">
    <property type="protein sequence ID" value="PDX84845.1"/>
    <property type="molecule type" value="Genomic_DNA"/>
</dbReference>
<protein>
    <recommendedName>
        <fullName evidence="4">ADP-ribosylglycohydrolase family protein</fullName>
    </recommendedName>
</protein>
<keyword evidence="1" id="KW-0479">Metal-binding</keyword>
<dbReference type="SUPFAM" id="SSF101478">
    <property type="entry name" value="ADP-ribosylglycohydrolase"/>
    <property type="match status" value="1"/>
</dbReference>
<keyword evidence="1" id="KW-0460">Magnesium</keyword>
<dbReference type="Pfam" id="PF03747">
    <property type="entry name" value="ADP_ribosyl_GH"/>
    <property type="match status" value="1"/>
</dbReference>
<sequence>MLGAILGDIVGSPYEFDHNNYKHKDFPLLSEKSHFTDDTVMTVAVARGLIVGKSIPERTFEETKSEMRIWGETYPHAGYGGMFRRWLHAENPKPYGSFGNGSAMRVSAAGWLFDTLDKTLEMAKVTAEVTHNHPEGIKGAQATAAAIFLARTGHSKPEIKQYVEQTFGYDLNRTCDEIRPTYHHVETCQETVPEAIIAFLESVSFEDALRNAVSLGGDSDTLACITGGIAEAFYGMPQELRDETLKRLPEDIREGYELFRWNIGQR</sequence>
<feature type="binding site" evidence="1">
    <location>
        <position position="37"/>
    </location>
    <ligand>
        <name>Mg(2+)</name>
        <dbReference type="ChEBI" id="CHEBI:18420"/>
        <label>1</label>
    </ligand>
</feature>
<comment type="cofactor">
    <cofactor evidence="1">
        <name>Mg(2+)</name>
        <dbReference type="ChEBI" id="CHEBI:18420"/>
    </cofactor>
    <text evidence="1">Binds 2 magnesium ions per subunit.</text>
</comment>
<dbReference type="RefSeq" id="WP_097778864.1">
    <property type="nucleotide sequence ID" value="NZ_NMTZ01000007.1"/>
</dbReference>
<feature type="binding site" evidence="1">
    <location>
        <position position="38"/>
    </location>
    <ligand>
        <name>Mg(2+)</name>
        <dbReference type="ChEBI" id="CHEBI:18420"/>
        <label>1</label>
    </ligand>
</feature>